<accession>A0AAD6V1U3</accession>
<feature type="region of interest" description="Disordered" evidence="1">
    <location>
        <begin position="273"/>
        <end position="323"/>
    </location>
</feature>
<dbReference type="AlphaFoldDB" id="A0AAD6V1U3"/>
<organism evidence="2 3">
    <name type="scientific">Mycena pura</name>
    <dbReference type="NCBI Taxonomy" id="153505"/>
    <lineage>
        <taxon>Eukaryota</taxon>
        <taxon>Fungi</taxon>
        <taxon>Dikarya</taxon>
        <taxon>Basidiomycota</taxon>
        <taxon>Agaricomycotina</taxon>
        <taxon>Agaricomycetes</taxon>
        <taxon>Agaricomycetidae</taxon>
        <taxon>Agaricales</taxon>
        <taxon>Marasmiineae</taxon>
        <taxon>Mycenaceae</taxon>
        <taxon>Mycena</taxon>
    </lineage>
</organism>
<sequence>MSGISNQGLQLDKIKTNLSDPMGRSNSGVYHLLWHGSGDIQYDAQCTVHHVENFGIDFGRSQFLTHPPILPSHSIMGVPGLWQVIQPAKIEVHFLHFLLSESLRRQRTGLDPYLIGIDALLYFIRLTLCFIQAYAHSWERARTVTAAPGAKTHAGCKATAAAQGQRRGRRQRARMLRAVARGVKNELTHTRRSVREAAPGSGGVWRQKRAAHAPMSVRRAAVVKNGPTHARWSVRRAGPGGGGMGCRNRARASQILAGGAGWRRAVHRRRHVEGRRQRRVLEGGGAGASRGRRRRRASNTGALESGGAGRWRGRQRRASKVKPRSCERRVWAAAASAVKRTRAAVSATRFQSAAACGVESEPATSVQAIPGAGAGAGPRTACGALPGGRGIERCRQAVAVARAVVAAWGVARRSWRRRALPGVARRSPMSQDGGAGCWRRAGGAGRRCEASQDGGSAGRRGQCRQTSRM</sequence>
<name>A0AAD6V1U3_9AGAR</name>
<feature type="region of interest" description="Disordered" evidence="1">
    <location>
        <begin position="445"/>
        <end position="469"/>
    </location>
</feature>
<dbReference type="Proteomes" id="UP001219525">
    <property type="component" value="Unassembled WGS sequence"/>
</dbReference>
<dbReference type="EMBL" id="JARJCW010000072">
    <property type="protein sequence ID" value="KAJ7198508.1"/>
    <property type="molecule type" value="Genomic_DNA"/>
</dbReference>
<comment type="caution">
    <text evidence="2">The sequence shown here is derived from an EMBL/GenBank/DDBJ whole genome shotgun (WGS) entry which is preliminary data.</text>
</comment>
<evidence type="ECO:0000256" key="1">
    <source>
        <dbReference type="SAM" id="MobiDB-lite"/>
    </source>
</evidence>
<gene>
    <name evidence="2" type="ORF">GGX14DRAFT_665813</name>
</gene>
<protein>
    <submittedName>
        <fullName evidence="2">Uncharacterized protein</fullName>
    </submittedName>
</protein>
<feature type="compositionally biased region" description="Basic residues" evidence="1">
    <location>
        <begin position="311"/>
        <end position="323"/>
    </location>
</feature>
<proteinExistence type="predicted"/>
<evidence type="ECO:0000313" key="2">
    <source>
        <dbReference type="EMBL" id="KAJ7198508.1"/>
    </source>
</evidence>
<keyword evidence="3" id="KW-1185">Reference proteome</keyword>
<reference evidence="2" key="1">
    <citation type="submission" date="2023-03" db="EMBL/GenBank/DDBJ databases">
        <title>Massive genome expansion in bonnet fungi (Mycena s.s.) driven by repeated elements and novel gene families across ecological guilds.</title>
        <authorList>
            <consortium name="Lawrence Berkeley National Laboratory"/>
            <person name="Harder C.B."/>
            <person name="Miyauchi S."/>
            <person name="Viragh M."/>
            <person name="Kuo A."/>
            <person name="Thoen E."/>
            <person name="Andreopoulos B."/>
            <person name="Lu D."/>
            <person name="Skrede I."/>
            <person name="Drula E."/>
            <person name="Henrissat B."/>
            <person name="Morin E."/>
            <person name="Kohler A."/>
            <person name="Barry K."/>
            <person name="LaButti K."/>
            <person name="Morin E."/>
            <person name="Salamov A."/>
            <person name="Lipzen A."/>
            <person name="Mereny Z."/>
            <person name="Hegedus B."/>
            <person name="Baldrian P."/>
            <person name="Stursova M."/>
            <person name="Weitz H."/>
            <person name="Taylor A."/>
            <person name="Grigoriev I.V."/>
            <person name="Nagy L.G."/>
            <person name="Martin F."/>
            <person name="Kauserud H."/>
        </authorList>
    </citation>
    <scope>NUCLEOTIDE SEQUENCE</scope>
    <source>
        <strain evidence="2">9144</strain>
    </source>
</reference>
<evidence type="ECO:0000313" key="3">
    <source>
        <dbReference type="Proteomes" id="UP001219525"/>
    </source>
</evidence>